<dbReference type="GO" id="GO:0016887">
    <property type="term" value="F:ATP hydrolysis activity"/>
    <property type="evidence" value="ECO:0007669"/>
    <property type="project" value="TreeGrafter"/>
</dbReference>
<keyword evidence="4" id="KW-0969">Cilium</keyword>
<dbReference type="Proteomes" id="UP000276223">
    <property type="component" value="Unassembled WGS sequence"/>
</dbReference>
<dbReference type="OrthoDB" id="9773088at2"/>
<dbReference type="RefSeq" id="WP_123289575.1">
    <property type="nucleotide sequence ID" value="NZ_RJVA01000010.1"/>
</dbReference>
<feature type="region of interest" description="Disordered" evidence="3">
    <location>
        <begin position="1"/>
        <end position="23"/>
    </location>
</feature>
<dbReference type="GO" id="GO:0005524">
    <property type="term" value="F:ATP binding"/>
    <property type="evidence" value="ECO:0007669"/>
    <property type="project" value="UniProtKB-KW"/>
</dbReference>
<protein>
    <submittedName>
        <fullName evidence="4">Flagellar biosynthesis protein FlhG</fullName>
    </submittedName>
</protein>
<accession>A0A3N1VIZ6</accession>
<dbReference type="InterPro" id="IPR027417">
    <property type="entry name" value="P-loop_NTPase"/>
</dbReference>
<dbReference type="InterPro" id="IPR033875">
    <property type="entry name" value="FlhG"/>
</dbReference>
<dbReference type="AlphaFoldDB" id="A0A3N1VIZ6"/>
<organism evidence="4 5">
    <name type="scientific">Desulfosoma caldarium</name>
    <dbReference type="NCBI Taxonomy" id="610254"/>
    <lineage>
        <taxon>Bacteria</taxon>
        <taxon>Pseudomonadati</taxon>
        <taxon>Thermodesulfobacteriota</taxon>
        <taxon>Syntrophobacteria</taxon>
        <taxon>Syntrophobacterales</taxon>
        <taxon>Syntrophobacteraceae</taxon>
        <taxon>Desulfosoma</taxon>
    </lineage>
</organism>
<dbReference type="InterPro" id="IPR050625">
    <property type="entry name" value="ParA/MinD_ATPase"/>
</dbReference>
<comment type="caution">
    <text evidence="4">The sequence shown here is derived from an EMBL/GenBank/DDBJ whole genome shotgun (WGS) entry which is preliminary data.</text>
</comment>
<dbReference type="GO" id="GO:0005829">
    <property type="term" value="C:cytosol"/>
    <property type="evidence" value="ECO:0007669"/>
    <property type="project" value="TreeGrafter"/>
</dbReference>
<keyword evidence="2" id="KW-0067">ATP-binding</keyword>
<keyword evidence="4" id="KW-0282">Flagellum</keyword>
<dbReference type="InterPro" id="IPR033756">
    <property type="entry name" value="YlxH/NBP35"/>
</dbReference>
<evidence type="ECO:0000313" key="5">
    <source>
        <dbReference type="Proteomes" id="UP000276223"/>
    </source>
</evidence>
<gene>
    <name evidence="4" type="ORF">EDC27_1084</name>
</gene>
<dbReference type="CDD" id="cd02038">
    <property type="entry name" value="FlhG-like"/>
    <property type="match status" value="1"/>
</dbReference>
<dbReference type="Pfam" id="PF10609">
    <property type="entry name" value="ParA"/>
    <property type="match status" value="1"/>
</dbReference>
<dbReference type="InterPro" id="IPR025501">
    <property type="entry name" value="MinD_FleN"/>
</dbReference>
<reference evidence="4 5" key="1">
    <citation type="submission" date="2018-11" db="EMBL/GenBank/DDBJ databases">
        <title>Genomic Encyclopedia of Type Strains, Phase IV (KMG-IV): sequencing the most valuable type-strain genomes for metagenomic binning, comparative biology and taxonomic classification.</title>
        <authorList>
            <person name="Goeker M."/>
        </authorList>
    </citation>
    <scope>NUCLEOTIDE SEQUENCE [LARGE SCALE GENOMIC DNA]</scope>
    <source>
        <strain evidence="4 5">DSM 22027</strain>
    </source>
</reference>
<keyword evidence="4" id="KW-0966">Cell projection</keyword>
<keyword evidence="5" id="KW-1185">Reference proteome</keyword>
<evidence type="ECO:0000313" key="4">
    <source>
        <dbReference type="EMBL" id="ROR01890.1"/>
    </source>
</evidence>
<proteinExistence type="predicted"/>
<dbReference type="Gene3D" id="3.40.50.300">
    <property type="entry name" value="P-loop containing nucleotide triphosphate hydrolases"/>
    <property type="match status" value="1"/>
</dbReference>
<dbReference type="PANTHER" id="PTHR43384:SF4">
    <property type="entry name" value="CELLULOSE BIOSYNTHESIS PROTEIN BCSQ-RELATED"/>
    <property type="match status" value="1"/>
</dbReference>
<evidence type="ECO:0000256" key="1">
    <source>
        <dbReference type="ARBA" id="ARBA00022741"/>
    </source>
</evidence>
<evidence type="ECO:0000256" key="2">
    <source>
        <dbReference type="ARBA" id="ARBA00022840"/>
    </source>
</evidence>
<dbReference type="PIRSF" id="PIRSF003092">
    <property type="entry name" value="MinD"/>
    <property type="match status" value="1"/>
</dbReference>
<name>A0A3N1VIZ6_9BACT</name>
<dbReference type="SUPFAM" id="SSF52540">
    <property type="entry name" value="P-loop containing nucleoside triphosphate hydrolases"/>
    <property type="match status" value="1"/>
</dbReference>
<dbReference type="GO" id="GO:0051782">
    <property type="term" value="P:negative regulation of cell division"/>
    <property type="evidence" value="ECO:0007669"/>
    <property type="project" value="TreeGrafter"/>
</dbReference>
<sequence length="295" mass="32471">MDQALGLRKKTSSRDPWNDTRPLNAPFEKTVVRTLSVSSGKGGVGKSNVVVNLAVALDRLGRRVMILDADLGLANVDVLLGLTPTYNISHVLDGTHRLDDVLVSGPGNIRIMPASSGVQHLTQLTQEQKILFVDLLDDLETDVDILLIDTGAGIADTVLYFNMAAQEKIVVVTPEPTSLTDAYAFIKVMFTRHGERSFRILTNAVADEKEGRAVFRKLSRVADHFLDGISLDYLGWIPRDPSVPEAVRQQKALLEVFPGAPASRAFMDIAGRLNREAPTMPKGTIQFFWKRLLKV</sequence>
<keyword evidence="1" id="KW-0547">Nucleotide-binding</keyword>
<evidence type="ECO:0000256" key="3">
    <source>
        <dbReference type="SAM" id="MobiDB-lite"/>
    </source>
</evidence>
<dbReference type="EMBL" id="RJVA01000010">
    <property type="protein sequence ID" value="ROR01890.1"/>
    <property type="molecule type" value="Genomic_DNA"/>
</dbReference>
<dbReference type="GO" id="GO:0009898">
    <property type="term" value="C:cytoplasmic side of plasma membrane"/>
    <property type="evidence" value="ECO:0007669"/>
    <property type="project" value="TreeGrafter"/>
</dbReference>
<dbReference type="PANTHER" id="PTHR43384">
    <property type="entry name" value="SEPTUM SITE-DETERMINING PROTEIN MIND HOMOLOG, CHLOROPLASTIC-RELATED"/>
    <property type="match status" value="1"/>
</dbReference>